<reference evidence="1" key="1">
    <citation type="journal article" date="2019" name="BMC Genomics">
        <title>A new reference genome for Sorghum bicolor reveals high levels of sequence similarity between sweet and grain genotypes: implications for the genetics of sugar metabolism.</title>
        <authorList>
            <person name="Cooper E.A."/>
            <person name="Brenton Z.W."/>
            <person name="Flinn B.S."/>
            <person name="Jenkins J."/>
            <person name="Shu S."/>
            <person name="Flowers D."/>
            <person name="Luo F."/>
            <person name="Wang Y."/>
            <person name="Xia P."/>
            <person name="Barry K."/>
            <person name="Daum C."/>
            <person name="Lipzen A."/>
            <person name="Yoshinaga Y."/>
            <person name="Schmutz J."/>
            <person name="Saski C."/>
            <person name="Vermerris W."/>
            <person name="Kresovich S."/>
        </authorList>
    </citation>
    <scope>NUCLEOTIDE SEQUENCE</scope>
</reference>
<sequence>MVAVAGTLPRADPDPILDGASRVLQQGASGAWCAPSQTGSGGGPFSPGGAPIALGRMGHLWRPGGFIQREWCFSKSILQEQEQPHKKWIHSSVDLVVFCF</sequence>
<accession>A0A921QHA1</accession>
<protein>
    <submittedName>
        <fullName evidence="1">Uncharacterized protein</fullName>
    </submittedName>
</protein>
<name>A0A921QHA1_SORBI</name>
<proteinExistence type="predicted"/>
<evidence type="ECO:0000313" key="1">
    <source>
        <dbReference type="EMBL" id="KAG0521858.1"/>
    </source>
</evidence>
<evidence type="ECO:0000313" key="2">
    <source>
        <dbReference type="Proteomes" id="UP000807115"/>
    </source>
</evidence>
<gene>
    <name evidence="1" type="ORF">BDA96_08G197600</name>
</gene>
<organism evidence="1 2">
    <name type="scientific">Sorghum bicolor</name>
    <name type="common">Sorghum</name>
    <name type="synonym">Sorghum vulgare</name>
    <dbReference type="NCBI Taxonomy" id="4558"/>
    <lineage>
        <taxon>Eukaryota</taxon>
        <taxon>Viridiplantae</taxon>
        <taxon>Streptophyta</taxon>
        <taxon>Embryophyta</taxon>
        <taxon>Tracheophyta</taxon>
        <taxon>Spermatophyta</taxon>
        <taxon>Magnoliopsida</taxon>
        <taxon>Liliopsida</taxon>
        <taxon>Poales</taxon>
        <taxon>Poaceae</taxon>
        <taxon>PACMAD clade</taxon>
        <taxon>Panicoideae</taxon>
        <taxon>Andropogonodae</taxon>
        <taxon>Andropogoneae</taxon>
        <taxon>Sorghinae</taxon>
        <taxon>Sorghum</taxon>
    </lineage>
</organism>
<reference evidence="1" key="2">
    <citation type="submission" date="2020-10" db="EMBL/GenBank/DDBJ databases">
        <authorList>
            <person name="Cooper E.A."/>
            <person name="Brenton Z.W."/>
            <person name="Flinn B.S."/>
            <person name="Jenkins J."/>
            <person name="Shu S."/>
            <person name="Flowers D."/>
            <person name="Luo F."/>
            <person name="Wang Y."/>
            <person name="Xia P."/>
            <person name="Barry K."/>
            <person name="Daum C."/>
            <person name="Lipzen A."/>
            <person name="Yoshinaga Y."/>
            <person name="Schmutz J."/>
            <person name="Saski C."/>
            <person name="Vermerris W."/>
            <person name="Kresovich S."/>
        </authorList>
    </citation>
    <scope>NUCLEOTIDE SEQUENCE</scope>
</reference>
<dbReference type="Proteomes" id="UP000807115">
    <property type="component" value="Chromosome 8"/>
</dbReference>
<dbReference type="AlphaFoldDB" id="A0A921QHA1"/>
<dbReference type="EMBL" id="CM027687">
    <property type="protein sequence ID" value="KAG0521858.1"/>
    <property type="molecule type" value="Genomic_DNA"/>
</dbReference>
<comment type="caution">
    <text evidence="1">The sequence shown here is derived from an EMBL/GenBank/DDBJ whole genome shotgun (WGS) entry which is preliminary data.</text>
</comment>